<proteinExistence type="predicted"/>
<evidence type="ECO:0000256" key="1">
    <source>
        <dbReference type="SAM" id="MobiDB-lite"/>
    </source>
</evidence>
<gene>
    <name evidence="3" type="ORF">SAMN04490239_3376</name>
</gene>
<dbReference type="Proteomes" id="UP000183561">
    <property type="component" value="Unassembled WGS sequence"/>
</dbReference>
<feature type="compositionally biased region" description="Pro residues" evidence="1">
    <location>
        <begin position="150"/>
        <end position="160"/>
    </location>
</feature>
<evidence type="ECO:0000313" key="4">
    <source>
        <dbReference type="Proteomes" id="UP000183561"/>
    </source>
</evidence>
<feature type="compositionally biased region" description="Basic residues" evidence="1">
    <location>
        <begin position="162"/>
        <end position="171"/>
    </location>
</feature>
<protein>
    <recommendedName>
        <fullName evidence="2">DnaJ homologue subfamily C member 28 conserved domain-containing protein</fullName>
    </recommendedName>
</protein>
<organism evidence="3 4">
    <name type="scientific">Rhodococcus koreensis</name>
    <dbReference type="NCBI Taxonomy" id="99653"/>
    <lineage>
        <taxon>Bacteria</taxon>
        <taxon>Bacillati</taxon>
        <taxon>Actinomycetota</taxon>
        <taxon>Actinomycetes</taxon>
        <taxon>Mycobacteriales</taxon>
        <taxon>Nocardiaceae</taxon>
        <taxon>Rhodococcus</taxon>
    </lineage>
</organism>
<dbReference type="EMBL" id="FNSV01000005">
    <property type="protein sequence ID" value="SEC23896.1"/>
    <property type="molecule type" value="Genomic_DNA"/>
</dbReference>
<evidence type="ECO:0000313" key="3">
    <source>
        <dbReference type="EMBL" id="SEC23896.1"/>
    </source>
</evidence>
<keyword evidence="4" id="KW-1185">Reference proteome</keyword>
<feature type="region of interest" description="Disordered" evidence="1">
    <location>
        <begin position="133"/>
        <end position="171"/>
    </location>
</feature>
<dbReference type="Pfam" id="PF09350">
    <property type="entry name" value="DJC28_CD"/>
    <property type="match status" value="1"/>
</dbReference>
<evidence type="ECO:0000259" key="2">
    <source>
        <dbReference type="Pfam" id="PF09350"/>
    </source>
</evidence>
<dbReference type="OrthoDB" id="3395286at2"/>
<accession>A0A1H4QW85</accession>
<sequence length="171" mass="19557">MASVTERKPPGVSFESWIDKQIRLAQERGDFDDLPGAGKPIPAGDVDDELWWVKNYLRRENLPTDSLLPTPLQLRKEIERLPDTIRGMPSEQAVRDVVAQLNLQIVEWLRAPSGPRIPVSPVDADEVVATWRQQKQYVRKPQPAAHPQSQPEPEPAPDPPRAGRRWWRRGR</sequence>
<feature type="domain" description="DnaJ homologue subfamily C member 28 conserved" evidence="2">
    <location>
        <begin position="17"/>
        <end position="86"/>
    </location>
</feature>
<dbReference type="InterPro" id="IPR018961">
    <property type="entry name" value="DnaJ_homolog_subfam-C_membr-28"/>
</dbReference>
<reference evidence="4" key="1">
    <citation type="submission" date="2016-10" db="EMBL/GenBank/DDBJ databases">
        <authorList>
            <person name="Varghese N."/>
            <person name="Submissions S."/>
        </authorList>
    </citation>
    <scope>NUCLEOTIDE SEQUENCE [LARGE SCALE GENOMIC DNA]</scope>
    <source>
        <strain evidence="4">DSM 44498</strain>
    </source>
</reference>
<name>A0A1H4QW85_9NOCA</name>
<dbReference type="RefSeq" id="WP_072937379.1">
    <property type="nucleotide sequence ID" value="NZ_FNSV01000005.1"/>
</dbReference>
<dbReference type="AlphaFoldDB" id="A0A1H4QW85"/>